<proteinExistence type="predicted"/>
<organism evidence="1 2">
    <name type="scientific">Paenibacillus cineris</name>
    <dbReference type="NCBI Taxonomy" id="237530"/>
    <lineage>
        <taxon>Bacteria</taxon>
        <taxon>Bacillati</taxon>
        <taxon>Bacillota</taxon>
        <taxon>Bacilli</taxon>
        <taxon>Bacillales</taxon>
        <taxon>Paenibacillaceae</taxon>
        <taxon>Paenibacillus</taxon>
    </lineage>
</organism>
<keyword evidence="2" id="KW-1185">Reference proteome</keyword>
<dbReference type="Proteomes" id="UP000676601">
    <property type="component" value="Unassembled WGS sequence"/>
</dbReference>
<protein>
    <submittedName>
        <fullName evidence="1">Uncharacterized protein</fullName>
    </submittedName>
</protein>
<name>A0ABQ4LP11_9BACL</name>
<gene>
    <name evidence="1" type="ORF">J21TS7_60810</name>
</gene>
<reference evidence="1 2" key="1">
    <citation type="submission" date="2021-03" db="EMBL/GenBank/DDBJ databases">
        <title>Antimicrobial resistance genes in bacteria isolated from Japanese honey, and their potential for conferring macrolide and lincosamide resistance in the American foulbrood pathogen Paenibacillus larvae.</title>
        <authorList>
            <person name="Okamoto M."/>
            <person name="Kumagai M."/>
            <person name="Kanamori H."/>
            <person name="Takamatsu D."/>
        </authorList>
    </citation>
    <scope>NUCLEOTIDE SEQUENCE [LARGE SCALE GENOMIC DNA]</scope>
    <source>
        <strain evidence="1 2">J21TS7</strain>
    </source>
</reference>
<evidence type="ECO:0000313" key="1">
    <source>
        <dbReference type="EMBL" id="GIO57763.1"/>
    </source>
</evidence>
<comment type="caution">
    <text evidence="1">The sequence shown here is derived from an EMBL/GenBank/DDBJ whole genome shotgun (WGS) entry which is preliminary data.</text>
</comment>
<accession>A0ABQ4LP11</accession>
<sequence>MAAREKLRSSATVTKTFSVSVIMAWTPVYRFFSGKRAKAKAALKITLSVTWGRAAINHKLS</sequence>
<evidence type="ECO:0000313" key="2">
    <source>
        <dbReference type="Proteomes" id="UP000676601"/>
    </source>
</evidence>
<dbReference type="EMBL" id="BORU01000005">
    <property type="protein sequence ID" value="GIO57763.1"/>
    <property type="molecule type" value="Genomic_DNA"/>
</dbReference>